<dbReference type="PROSITE" id="PS50837">
    <property type="entry name" value="NACHT"/>
    <property type="match status" value="1"/>
</dbReference>
<dbReference type="InterPro" id="IPR027417">
    <property type="entry name" value="P-loop_NTPase"/>
</dbReference>
<feature type="domain" description="C2H2-type" evidence="4">
    <location>
        <begin position="1023"/>
        <end position="1050"/>
    </location>
</feature>
<keyword evidence="2" id="KW-0862">Zinc</keyword>
<feature type="domain" description="NACHT" evidence="5">
    <location>
        <begin position="403"/>
        <end position="548"/>
    </location>
</feature>
<evidence type="ECO:0000313" key="7">
    <source>
        <dbReference type="Proteomes" id="UP001610335"/>
    </source>
</evidence>
<feature type="domain" description="C2H2-type" evidence="4">
    <location>
        <begin position="995"/>
        <end position="1022"/>
    </location>
</feature>
<reference evidence="6 7" key="1">
    <citation type="submission" date="2024-07" db="EMBL/GenBank/DDBJ databases">
        <title>Section-level genome sequencing and comparative genomics of Aspergillus sections Usti and Cavernicolus.</title>
        <authorList>
            <consortium name="Lawrence Berkeley National Laboratory"/>
            <person name="Nybo J.L."/>
            <person name="Vesth T.C."/>
            <person name="Theobald S."/>
            <person name="Frisvad J.C."/>
            <person name="Larsen T.O."/>
            <person name="Kjaerboelling I."/>
            <person name="Rothschild-Mancinelli K."/>
            <person name="Lyhne E.K."/>
            <person name="Kogle M.E."/>
            <person name="Barry K."/>
            <person name="Clum A."/>
            <person name="Na H."/>
            <person name="Ledsgaard L."/>
            <person name="Lin J."/>
            <person name="Lipzen A."/>
            <person name="Kuo A."/>
            <person name="Riley R."/>
            <person name="Mondo S."/>
            <person name="LaButti K."/>
            <person name="Haridas S."/>
            <person name="Pangalinan J."/>
            <person name="Salamov A.A."/>
            <person name="Simmons B.A."/>
            <person name="Magnuson J.K."/>
            <person name="Chen J."/>
            <person name="Drula E."/>
            <person name="Henrissat B."/>
            <person name="Wiebenga A."/>
            <person name="Lubbers R.J."/>
            <person name="Gomes A.C."/>
            <person name="Makela M.R."/>
            <person name="Stajich J."/>
            <person name="Grigoriev I.V."/>
            <person name="Mortensen U.H."/>
            <person name="De vries R.P."/>
            <person name="Baker S.E."/>
            <person name="Andersen M.R."/>
        </authorList>
    </citation>
    <scope>NUCLEOTIDE SEQUENCE [LARGE SCALE GENOMIC DNA]</scope>
    <source>
        <strain evidence="6 7">CBS 600.67</strain>
    </source>
</reference>
<dbReference type="Pfam" id="PF22939">
    <property type="entry name" value="WHD_GPIID"/>
    <property type="match status" value="1"/>
</dbReference>
<dbReference type="InterPro" id="IPR054471">
    <property type="entry name" value="GPIID_WHD"/>
</dbReference>
<dbReference type="SMART" id="SM00355">
    <property type="entry name" value="ZnF_C2H2"/>
    <property type="match status" value="4"/>
</dbReference>
<evidence type="ECO:0000256" key="2">
    <source>
        <dbReference type="PROSITE-ProRule" id="PRU00042"/>
    </source>
</evidence>
<evidence type="ECO:0000256" key="3">
    <source>
        <dbReference type="SAM" id="MobiDB-lite"/>
    </source>
</evidence>
<dbReference type="InterPro" id="IPR007111">
    <property type="entry name" value="NACHT_NTPase"/>
</dbReference>
<dbReference type="InterPro" id="IPR056884">
    <property type="entry name" value="NPHP3-like_N"/>
</dbReference>
<dbReference type="PANTHER" id="PTHR10039">
    <property type="entry name" value="AMELOGENIN"/>
    <property type="match status" value="1"/>
</dbReference>
<feature type="region of interest" description="Disordered" evidence="3">
    <location>
        <begin position="972"/>
        <end position="993"/>
    </location>
</feature>
<sequence>MDYEGFGARTGPKNRMDEQPSPGKSLQLPSMNYCRLPEWCGPPVTFAINANHSDMVKFNKGSLYCDIVLSKVSQILRSIDEAGDGINSNTRSADEPNLVLDGPDKSLTPVGFPDAAVSETEVHQELLQSNLSAKLDKFKRISELTGDEEKDFMSTTFGVVEDALRELQREQERSQNLMYMQRLEPFLVSMQQFGKIGTMVRAFSSASDIMAYVWGPMKYILLATRTHSEAFTSVLDAYQDIGEQIPKLNQHQSLFASSPYLRDVLVMIYVDILAFHAEVIRQLKRRQWKPLFMGWWREFTLDIDECKQRTARNRRLIENKASLTDFETICSNNLRSKRDLDDWKEKSMVQRKSMVMLWLSAFDCEAVQDEHRKRRSICEKPGRWLLENSRFKKWLSPDDFRTPLLWLSGIPGAGKTILASIVIDELPRSPDNTVLFFYCKHGEEQRSSFLSVCRSILAQILNQHPRLLSYFREKIDLNTVLTSRELAEEMIHTSLKDIQRTYIIIDGLDECGSEARKDITRLFRNVVEKLPVSAMGSTRCLFVSQDDGMAVANFVHMPSIKITNQNFADIADFARKCHDRIKSKFEKQDIGSDIQSVISAQAQGMFIFADLFAKYLEDQLSIEDLKEQLRPKNLPLKLDHVYKRILDRVHDSRGAHTMTRIKEILGWIVCARRPLQWREIQTAVCIDLDNQVIEDTRQMGDSPRGLFASLIEWHKDGTVDLVHGTAREYLIRTGSVKPRDAHFSLAIRSISYLAFPQLDLKRSNGDITSDLLSGIHSLYDYASACWAMHLQDGISELSGDSLTCLQKALERLIDSRWSRTHKPIPDIIRVRNSLSLLEGSEKYDKIVQAVGWAKKQSGQHGMGPSLDEALNLRLVTKKIRSVLENMPTTGADFETIKRLYGTNLFKCARVNCHYYHQGFRSAKQRDHHAAKHSRPFLCFIEGCPKEVFGYAAQNELERHLFNMHGISGFDDADSPAYPAPPKEKPSNPGKSDGKFRCDICEKTFTRKSSLKSHISRHNGEKKFKCSHCDTKLSGKYERDRHERTHDKNRKQYICAGHLESGKTWGCGESFSRSEYRKAHFKSEKGMKCIKPLLQEELQSGNDNGIVADGNLLANQTRDNADVLIDIKSLPSFPEVMRRCGLQYTVGQRSWATSPLEGQTKSDT</sequence>
<name>A0ABR4ISD2_9EURO</name>
<keyword evidence="2" id="KW-0479">Metal-binding</keyword>
<proteinExistence type="predicted"/>
<organism evidence="6 7">
    <name type="scientific">Aspergillus cavernicola</name>
    <dbReference type="NCBI Taxonomy" id="176166"/>
    <lineage>
        <taxon>Eukaryota</taxon>
        <taxon>Fungi</taxon>
        <taxon>Dikarya</taxon>
        <taxon>Ascomycota</taxon>
        <taxon>Pezizomycotina</taxon>
        <taxon>Eurotiomycetes</taxon>
        <taxon>Eurotiomycetidae</taxon>
        <taxon>Eurotiales</taxon>
        <taxon>Aspergillaceae</taxon>
        <taxon>Aspergillus</taxon>
        <taxon>Aspergillus subgen. Nidulantes</taxon>
    </lineage>
</organism>
<dbReference type="PROSITE" id="PS00028">
    <property type="entry name" value="ZINC_FINGER_C2H2_1"/>
    <property type="match status" value="2"/>
</dbReference>
<dbReference type="Gene3D" id="3.30.160.60">
    <property type="entry name" value="Classic Zinc Finger"/>
    <property type="match status" value="2"/>
</dbReference>
<dbReference type="Proteomes" id="UP001610335">
    <property type="component" value="Unassembled WGS sequence"/>
</dbReference>
<evidence type="ECO:0000259" key="5">
    <source>
        <dbReference type="PROSITE" id="PS50837"/>
    </source>
</evidence>
<dbReference type="InterPro" id="IPR056125">
    <property type="entry name" value="DUF7708"/>
</dbReference>
<comment type="caution">
    <text evidence="6">The sequence shown here is derived from an EMBL/GenBank/DDBJ whole genome shotgun (WGS) entry which is preliminary data.</text>
</comment>
<dbReference type="InterPro" id="IPR013087">
    <property type="entry name" value="Znf_C2H2_type"/>
</dbReference>
<dbReference type="Pfam" id="PF24809">
    <property type="entry name" value="DUF7708"/>
    <property type="match status" value="1"/>
</dbReference>
<gene>
    <name evidence="6" type="ORF">BDW59DRAFT_158405</name>
</gene>
<dbReference type="SUPFAM" id="SSF57667">
    <property type="entry name" value="beta-beta-alpha zinc fingers"/>
    <property type="match status" value="1"/>
</dbReference>
<feature type="compositionally biased region" description="Basic and acidic residues" evidence="3">
    <location>
        <begin position="981"/>
        <end position="993"/>
    </location>
</feature>
<keyword evidence="7" id="KW-1185">Reference proteome</keyword>
<dbReference type="InterPro" id="IPR036236">
    <property type="entry name" value="Znf_C2H2_sf"/>
</dbReference>
<feature type="region of interest" description="Disordered" evidence="3">
    <location>
        <begin position="1"/>
        <end position="27"/>
    </location>
</feature>
<dbReference type="Pfam" id="PF24883">
    <property type="entry name" value="NPHP3_N"/>
    <property type="match status" value="1"/>
</dbReference>
<dbReference type="PROSITE" id="PS50157">
    <property type="entry name" value="ZINC_FINGER_C2H2_2"/>
    <property type="match status" value="2"/>
</dbReference>
<dbReference type="Gene3D" id="3.40.50.300">
    <property type="entry name" value="P-loop containing nucleotide triphosphate hydrolases"/>
    <property type="match status" value="1"/>
</dbReference>
<dbReference type="Pfam" id="PF12874">
    <property type="entry name" value="zf-met"/>
    <property type="match status" value="1"/>
</dbReference>
<protein>
    <submittedName>
        <fullName evidence="6">Uncharacterized protein</fullName>
    </submittedName>
</protein>
<accession>A0ABR4ISD2</accession>
<evidence type="ECO:0000313" key="6">
    <source>
        <dbReference type="EMBL" id="KAL2830492.1"/>
    </source>
</evidence>
<evidence type="ECO:0000259" key="4">
    <source>
        <dbReference type="PROSITE" id="PS50157"/>
    </source>
</evidence>
<dbReference type="PANTHER" id="PTHR10039:SF14">
    <property type="entry name" value="NACHT DOMAIN-CONTAINING PROTEIN"/>
    <property type="match status" value="1"/>
</dbReference>
<keyword evidence="2" id="KW-0863">Zinc-finger</keyword>
<evidence type="ECO:0000256" key="1">
    <source>
        <dbReference type="ARBA" id="ARBA00022737"/>
    </source>
</evidence>
<dbReference type="SUPFAM" id="SSF52540">
    <property type="entry name" value="P-loop containing nucleoside triphosphate hydrolases"/>
    <property type="match status" value="1"/>
</dbReference>
<keyword evidence="1" id="KW-0677">Repeat</keyword>
<dbReference type="EMBL" id="JBFXLS010000012">
    <property type="protein sequence ID" value="KAL2830492.1"/>
    <property type="molecule type" value="Genomic_DNA"/>
</dbReference>